<feature type="domain" description="HTH hxlR-type" evidence="4">
    <location>
        <begin position="57"/>
        <end position="154"/>
    </location>
</feature>
<reference evidence="6" key="1">
    <citation type="journal article" date="2019" name="Int. J. Syst. Evol. Microbiol.">
        <title>The Global Catalogue of Microorganisms (GCM) 10K type strain sequencing project: providing services to taxonomists for standard genome sequencing and annotation.</title>
        <authorList>
            <consortium name="The Broad Institute Genomics Platform"/>
            <consortium name="The Broad Institute Genome Sequencing Center for Infectious Disease"/>
            <person name="Wu L."/>
            <person name="Ma J."/>
        </authorList>
    </citation>
    <scope>NUCLEOTIDE SEQUENCE [LARGE SCALE GENOMIC DNA]</scope>
    <source>
        <strain evidence="6">JCM 17939</strain>
    </source>
</reference>
<dbReference type="InterPro" id="IPR011991">
    <property type="entry name" value="ArsR-like_HTH"/>
</dbReference>
<proteinExistence type="predicted"/>
<evidence type="ECO:0000259" key="4">
    <source>
        <dbReference type="PROSITE" id="PS51118"/>
    </source>
</evidence>
<gene>
    <name evidence="5" type="ORF">GCM10023196_013000</name>
</gene>
<organism evidence="5 6">
    <name type="scientific">Actinoallomurus vinaceus</name>
    <dbReference type="NCBI Taxonomy" id="1080074"/>
    <lineage>
        <taxon>Bacteria</taxon>
        <taxon>Bacillati</taxon>
        <taxon>Actinomycetota</taxon>
        <taxon>Actinomycetes</taxon>
        <taxon>Streptosporangiales</taxon>
        <taxon>Thermomonosporaceae</taxon>
        <taxon>Actinoallomurus</taxon>
    </lineage>
</organism>
<accession>A0ABP8U250</accession>
<keyword evidence="2" id="KW-0238">DNA-binding</keyword>
<comment type="caution">
    <text evidence="5">The sequence shown here is derived from an EMBL/GenBank/DDBJ whole genome shotgun (WGS) entry which is preliminary data.</text>
</comment>
<dbReference type="Proteomes" id="UP001501442">
    <property type="component" value="Unassembled WGS sequence"/>
</dbReference>
<evidence type="ECO:0000313" key="5">
    <source>
        <dbReference type="EMBL" id="GAA4622117.1"/>
    </source>
</evidence>
<evidence type="ECO:0000256" key="2">
    <source>
        <dbReference type="ARBA" id="ARBA00023125"/>
    </source>
</evidence>
<dbReference type="PANTHER" id="PTHR33204">
    <property type="entry name" value="TRANSCRIPTIONAL REGULATOR, MARR FAMILY"/>
    <property type="match status" value="1"/>
</dbReference>
<dbReference type="Pfam" id="PF01638">
    <property type="entry name" value="HxlR"/>
    <property type="match status" value="1"/>
</dbReference>
<dbReference type="Gene3D" id="1.10.10.10">
    <property type="entry name" value="Winged helix-like DNA-binding domain superfamily/Winged helix DNA-binding domain"/>
    <property type="match status" value="1"/>
</dbReference>
<dbReference type="InterPro" id="IPR036390">
    <property type="entry name" value="WH_DNA-bd_sf"/>
</dbReference>
<evidence type="ECO:0000256" key="1">
    <source>
        <dbReference type="ARBA" id="ARBA00023015"/>
    </source>
</evidence>
<dbReference type="InterPro" id="IPR002577">
    <property type="entry name" value="HTH_HxlR"/>
</dbReference>
<dbReference type="PROSITE" id="PS51118">
    <property type="entry name" value="HTH_HXLR"/>
    <property type="match status" value="1"/>
</dbReference>
<dbReference type="CDD" id="cd00090">
    <property type="entry name" value="HTH_ARSR"/>
    <property type="match status" value="1"/>
</dbReference>
<dbReference type="EMBL" id="BAABHK010000002">
    <property type="protein sequence ID" value="GAA4622117.1"/>
    <property type="molecule type" value="Genomic_DNA"/>
</dbReference>
<evidence type="ECO:0000313" key="6">
    <source>
        <dbReference type="Proteomes" id="UP001501442"/>
    </source>
</evidence>
<evidence type="ECO:0000256" key="3">
    <source>
        <dbReference type="ARBA" id="ARBA00023163"/>
    </source>
</evidence>
<dbReference type="PANTHER" id="PTHR33204:SF18">
    <property type="entry name" value="TRANSCRIPTIONAL REGULATORY PROTEIN"/>
    <property type="match status" value="1"/>
</dbReference>
<dbReference type="InterPro" id="IPR036388">
    <property type="entry name" value="WH-like_DNA-bd_sf"/>
</dbReference>
<keyword evidence="1" id="KW-0805">Transcription regulation</keyword>
<keyword evidence="3" id="KW-0804">Transcription</keyword>
<name>A0ABP8U250_9ACTN</name>
<dbReference type="SUPFAM" id="SSF46785">
    <property type="entry name" value="Winged helix' DNA-binding domain"/>
    <property type="match status" value="1"/>
</dbReference>
<keyword evidence="6" id="KW-1185">Reference proteome</keyword>
<protein>
    <recommendedName>
        <fullName evidence="4">HTH hxlR-type domain-containing protein</fullName>
    </recommendedName>
</protein>
<sequence length="194" mass="21632">MEVSPQSLQNPTHGYIVQSWISQPTRDAARYVGTREIARGPRRIEEGSPVAARGRVCSIANALAVIGERWSLLVLREILLGERRFDQIARNTGASRDILAARLRTLVEAGVLEKRRYEEHPPRYEYVPTEAGRALQPILLNLMEWGDRYVTDGPPPTVWRHSCGAEFHPATVCAHCGGAATEEEMRAVRIGPVL</sequence>